<keyword evidence="1" id="KW-1133">Transmembrane helix</keyword>
<keyword evidence="1" id="KW-0812">Transmembrane</keyword>
<keyword evidence="3" id="KW-1185">Reference proteome</keyword>
<evidence type="ECO:0000313" key="3">
    <source>
        <dbReference type="Proteomes" id="UP001356428"/>
    </source>
</evidence>
<sequence>MSRMLAGAIGDGAFKVALGAAFAIGSTWLGDLFGVPAWLVVIAGAALLIGGGIEVVYVRRRPMATCLRLMIGYDIGWVVASAVALVVAWQGGTAGGEIGVAYLTVAPLVLAALLVRAAATDVRPPATDVRPSARDTSTV</sequence>
<dbReference type="RefSeq" id="WP_326705672.1">
    <property type="nucleotide sequence ID" value="NZ_CP108861.1"/>
</dbReference>
<proteinExistence type="predicted"/>
<organism evidence="2 3">
    <name type="scientific">Streptomyces cyaneofuscatus</name>
    <dbReference type="NCBI Taxonomy" id="66883"/>
    <lineage>
        <taxon>Bacteria</taxon>
        <taxon>Bacillati</taxon>
        <taxon>Actinomycetota</taxon>
        <taxon>Actinomycetes</taxon>
        <taxon>Kitasatosporales</taxon>
        <taxon>Streptomycetaceae</taxon>
        <taxon>Streptomyces</taxon>
    </lineage>
</organism>
<dbReference type="Proteomes" id="UP001356428">
    <property type="component" value="Chromosome"/>
</dbReference>
<gene>
    <name evidence="2" type="ORF">OG849_11775</name>
</gene>
<name>A0ABZ1EUT6_9ACTN</name>
<dbReference type="EMBL" id="CP109083">
    <property type="protein sequence ID" value="WSB07884.1"/>
    <property type="molecule type" value="Genomic_DNA"/>
</dbReference>
<evidence type="ECO:0000313" key="2">
    <source>
        <dbReference type="EMBL" id="WSB07884.1"/>
    </source>
</evidence>
<protein>
    <submittedName>
        <fullName evidence="2">Uncharacterized protein</fullName>
    </submittedName>
</protein>
<feature type="transmembrane region" description="Helical" evidence="1">
    <location>
        <begin position="35"/>
        <end position="58"/>
    </location>
</feature>
<feature type="transmembrane region" description="Helical" evidence="1">
    <location>
        <begin position="12"/>
        <end position="29"/>
    </location>
</feature>
<feature type="transmembrane region" description="Helical" evidence="1">
    <location>
        <begin position="98"/>
        <end position="115"/>
    </location>
</feature>
<keyword evidence="1" id="KW-0472">Membrane</keyword>
<feature type="transmembrane region" description="Helical" evidence="1">
    <location>
        <begin position="70"/>
        <end position="92"/>
    </location>
</feature>
<reference evidence="2 3" key="1">
    <citation type="submission" date="2022-10" db="EMBL/GenBank/DDBJ databases">
        <title>The complete genomes of actinobacterial strains from the NBC collection.</title>
        <authorList>
            <person name="Joergensen T.S."/>
            <person name="Alvarez Arevalo M."/>
            <person name="Sterndorff E.B."/>
            <person name="Faurdal D."/>
            <person name="Vuksanovic O."/>
            <person name="Mourched A.-S."/>
            <person name="Charusanti P."/>
            <person name="Shaw S."/>
            <person name="Blin K."/>
            <person name="Weber T."/>
        </authorList>
    </citation>
    <scope>NUCLEOTIDE SEQUENCE [LARGE SCALE GENOMIC DNA]</scope>
    <source>
        <strain evidence="2 3">NBC 01792</strain>
    </source>
</reference>
<accession>A0ABZ1EUT6</accession>
<evidence type="ECO:0000256" key="1">
    <source>
        <dbReference type="SAM" id="Phobius"/>
    </source>
</evidence>